<dbReference type="OrthoDB" id="3261136at2759"/>
<proteinExistence type="predicted"/>
<evidence type="ECO:0000313" key="1">
    <source>
        <dbReference type="EMBL" id="RPD52309.1"/>
    </source>
</evidence>
<evidence type="ECO:0000313" key="2">
    <source>
        <dbReference type="Proteomes" id="UP000313359"/>
    </source>
</evidence>
<name>A0A5C2RN41_9APHY</name>
<dbReference type="AlphaFoldDB" id="A0A5C2RN41"/>
<keyword evidence="2" id="KW-1185">Reference proteome</keyword>
<accession>A0A5C2RN41</accession>
<protein>
    <submittedName>
        <fullName evidence="1">Uncharacterized protein</fullName>
    </submittedName>
</protein>
<organism evidence="1 2">
    <name type="scientific">Lentinus tigrinus ALCF2SS1-6</name>
    <dbReference type="NCBI Taxonomy" id="1328759"/>
    <lineage>
        <taxon>Eukaryota</taxon>
        <taxon>Fungi</taxon>
        <taxon>Dikarya</taxon>
        <taxon>Basidiomycota</taxon>
        <taxon>Agaricomycotina</taxon>
        <taxon>Agaricomycetes</taxon>
        <taxon>Polyporales</taxon>
        <taxon>Polyporaceae</taxon>
        <taxon>Lentinus</taxon>
    </lineage>
</organism>
<reference evidence="1" key="1">
    <citation type="journal article" date="2018" name="Genome Biol. Evol.">
        <title>Genomics and development of Lentinus tigrinus, a white-rot wood-decaying mushroom with dimorphic fruiting bodies.</title>
        <authorList>
            <person name="Wu B."/>
            <person name="Xu Z."/>
            <person name="Knudson A."/>
            <person name="Carlson A."/>
            <person name="Chen N."/>
            <person name="Kovaka S."/>
            <person name="LaButti K."/>
            <person name="Lipzen A."/>
            <person name="Pennachio C."/>
            <person name="Riley R."/>
            <person name="Schakwitz W."/>
            <person name="Umezawa K."/>
            <person name="Ohm R.A."/>
            <person name="Grigoriev I.V."/>
            <person name="Nagy L.G."/>
            <person name="Gibbons J."/>
            <person name="Hibbett D."/>
        </authorList>
    </citation>
    <scope>NUCLEOTIDE SEQUENCE [LARGE SCALE GENOMIC DNA]</scope>
    <source>
        <strain evidence="1">ALCF2SS1-6</strain>
    </source>
</reference>
<gene>
    <name evidence="1" type="ORF">L227DRAFT_617929</name>
</gene>
<dbReference type="EMBL" id="ML122375">
    <property type="protein sequence ID" value="RPD52309.1"/>
    <property type="molecule type" value="Genomic_DNA"/>
</dbReference>
<dbReference type="Proteomes" id="UP000313359">
    <property type="component" value="Unassembled WGS sequence"/>
</dbReference>
<sequence>MAFPVKYTKKDYWDNWLDNIDKTSIWVAHQYMRKGSSDGGGSRIPSINVVKRRGILQDLLPPGPAPELPEGFKYLPPKYQFRLITDAQVDTARW</sequence>